<accession>A0A811LQU9</accession>
<dbReference type="EMBL" id="CAJFDH010000006">
    <property type="protein sequence ID" value="CAD5230699.1"/>
    <property type="molecule type" value="Genomic_DNA"/>
</dbReference>
<organism evidence="3 4">
    <name type="scientific">Bursaphelenchus okinawaensis</name>
    <dbReference type="NCBI Taxonomy" id="465554"/>
    <lineage>
        <taxon>Eukaryota</taxon>
        <taxon>Metazoa</taxon>
        <taxon>Ecdysozoa</taxon>
        <taxon>Nematoda</taxon>
        <taxon>Chromadorea</taxon>
        <taxon>Rhabditida</taxon>
        <taxon>Tylenchina</taxon>
        <taxon>Tylenchomorpha</taxon>
        <taxon>Aphelenchoidea</taxon>
        <taxon>Aphelenchoididae</taxon>
        <taxon>Bursaphelenchus</taxon>
    </lineage>
</organism>
<dbReference type="Proteomes" id="UP000783686">
    <property type="component" value="Unassembled WGS sequence"/>
</dbReference>
<dbReference type="InterPro" id="IPR019428">
    <property type="entry name" value="7TM_GPCR_serpentine_rcpt_Str"/>
</dbReference>
<feature type="transmembrane region" description="Helical" evidence="2">
    <location>
        <begin position="136"/>
        <end position="156"/>
    </location>
</feature>
<feature type="transmembrane region" description="Helical" evidence="2">
    <location>
        <begin position="80"/>
        <end position="102"/>
    </location>
</feature>
<comment type="caution">
    <text evidence="3">The sequence shown here is derived from an EMBL/GenBank/DDBJ whole genome shotgun (WGS) entry which is preliminary data.</text>
</comment>
<dbReference type="OrthoDB" id="5841089at2759"/>
<keyword evidence="4" id="KW-1185">Reference proteome</keyword>
<dbReference type="PANTHER" id="PTHR22943">
    <property type="entry name" value="7-TRANSMEMBRANE DOMAIN RECEPTOR C.ELEGANS"/>
    <property type="match status" value="1"/>
</dbReference>
<dbReference type="PANTHER" id="PTHR22943:SF248">
    <property type="entry name" value="SEVEN TM RECEPTOR"/>
    <property type="match status" value="1"/>
</dbReference>
<keyword evidence="2" id="KW-0472">Membrane</keyword>
<feature type="region of interest" description="Disordered" evidence="1">
    <location>
        <begin position="276"/>
        <end position="295"/>
    </location>
</feature>
<feature type="transmembrane region" description="Helical" evidence="2">
    <location>
        <begin position="47"/>
        <end position="68"/>
    </location>
</feature>
<proteinExistence type="predicted"/>
<evidence type="ECO:0000256" key="1">
    <source>
        <dbReference type="SAM" id="MobiDB-lite"/>
    </source>
</evidence>
<dbReference type="SUPFAM" id="SSF81321">
    <property type="entry name" value="Family A G protein-coupled receptor-like"/>
    <property type="match status" value="1"/>
</dbReference>
<evidence type="ECO:0000313" key="4">
    <source>
        <dbReference type="Proteomes" id="UP000614601"/>
    </source>
</evidence>
<feature type="compositionally biased region" description="Polar residues" evidence="1">
    <location>
        <begin position="276"/>
        <end position="289"/>
    </location>
</feature>
<reference evidence="3" key="1">
    <citation type="submission" date="2020-09" db="EMBL/GenBank/DDBJ databases">
        <authorList>
            <person name="Kikuchi T."/>
        </authorList>
    </citation>
    <scope>NUCLEOTIDE SEQUENCE</scope>
    <source>
        <strain evidence="3">SH1</strain>
    </source>
</reference>
<feature type="transmembrane region" description="Helical" evidence="2">
    <location>
        <begin position="191"/>
        <end position="213"/>
    </location>
</feature>
<dbReference type="Proteomes" id="UP000614601">
    <property type="component" value="Unassembled WGS sequence"/>
</dbReference>
<feature type="transmembrane region" description="Helical" evidence="2">
    <location>
        <begin position="12"/>
        <end position="35"/>
    </location>
</feature>
<dbReference type="Pfam" id="PF10326">
    <property type="entry name" value="7TM_GPCR_Str"/>
    <property type="match status" value="1"/>
</dbReference>
<keyword evidence="2" id="KW-1133">Transmembrane helix</keyword>
<keyword evidence="2" id="KW-0812">Transmembrane</keyword>
<feature type="transmembrane region" description="Helical" evidence="2">
    <location>
        <begin position="219"/>
        <end position="241"/>
    </location>
</feature>
<sequence>MCGDFIYTGINLVTMMVVEVKGGIIYFMTMGIFQHSPYPLNMIMGCLWLMAMYVTILTLGMQFIYRYYALCKTALTPAWFIFYYCIGLSVCFCDGFVGLFIADGNTEYYTNLIKEHPMYTNDTPGYMVIDPANLPALLHTMMSQCIVVSTYVVIFYTGGKINQKLNEASGSMSASTKDAQKQLNRVMILQAFYPAVIAALPIIVATVLAQFKFDTLWCGFYLAPSISLIPIANSVTILFVIPSFRRRIVNYAAWKINKVATTVTWKPYSTTQSKFYSNEENEESNTQKSNYEHLI</sequence>
<dbReference type="AlphaFoldDB" id="A0A811LQU9"/>
<evidence type="ECO:0008006" key="5">
    <source>
        <dbReference type="Google" id="ProtNLM"/>
    </source>
</evidence>
<dbReference type="EMBL" id="CAJFCW020000006">
    <property type="protein sequence ID" value="CAG9127891.1"/>
    <property type="molecule type" value="Genomic_DNA"/>
</dbReference>
<gene>
    <name evidence="3" type="ORF">BOKJ2_LOCUS14272</name>
</gene>
<evidence type="ECO:0000256" key="2">
    <source>
        <dbReference type="SAM" id="Phobius"/>
    </source>
</evidence>
<name>A0A811LQU9_9BILA</name>
<protein>
    <recommendedName>
        <fullName evidence="5">Seven TM Receptor</fullName>
    </recommendedName>
</protein>
<evidence type="ECO:0000313" key="3">
    <source>
        <dbReference type="EMBL" id="CAD5230699.1"/>
    </source>
</evidence>